<evidence type="ECO:0000256" key="5">
    <source>
        <dbReference type="ARBA" id="ARBA00023136"/>
    </source>
</evidence>
<dbReference type="PANTHER" id="PTHR10465">
    <property type="entry name" value="TRANSMEMBRANE GTPASE FZO1"/>
    <property type="match status" value="1"/>
</dbReference>
<dbReference type="InterPro" id="IPR027094">
    <property type="entry name" value="Mitofusin_fam"/>
</dbReference>
<evidence type="ECO:0000256" key="1">
    <source>
        <dbReference type="ARBA" id="ARBA00004370"/>
    </source>
</evidence>
<dbReference type="SUPFAM" id="SSF52540">
    <property type="entry name" value="P-loop containing nucleoside triphosphate hydrolases"/>
    <property type="match status" value="1"/>
</dbReference>
<keyword evidence="4" id="KW-0342">GTP-binding</keyword>
<dbReference type="Gene3D" id="3.40.50.300">
    <property type="entry name" value="P-loop containing nucleotide triphosphate hydrolases"/>
    <property type="match status" value="1"/>
</dbReference>
<dbReference type="RefSeq" id="WP_003370083.1">
    <property type="nucleotide sequence ID" value="NZ_JACBBA010000002.1"/>
</dbReference>
<evidence type="ECO:0000313" key="7">
    <source>
        <dbReference type="EMBL" id="NFV25514.1"/>
    </source>
</evidence>
<protein>
    <submittedName>
        <fullName evidence="7">Dynamin family protein</fullName>
    </submittedName>
</protein>
<dbReference type="Pfam" id="PF00350">
    <property type="entry name" value="Dynamin_N"/>
    <property type="match status" value="1"/>
</dbReference>
<feature type="domain" description="Dynamin N-terminal" evidence="6">
    <location>
        <begin position="49"/>
        <end position="205"/>
    </location>
</feature>
<keyword evidence="3" id="KW-0378">Hydrolase</keyword>
<reference evidence="7 8" key="1">
    <citation type="submission" date="2019-04" db="EMBL/GenBank/DDBJ databases">
        <title>Genome sequencing of Clostridium botulinum Groups I-IV and Clostridium butyricum.</title>
        <authorList>
            <person name="Brunt J."/>
            <person name="Van Vliet A.H.M."/>
            <person name="Stringer S.C."/>
            <person name="Carter A.T."/>
            <person name="Peck M.W."/>
        </authorList>
    </citation>
    <scope>NUCLEOTIDE SEQUENCE [LARGE SCALE GENOMIC DNA]</scope>
    <source>
        <strain evidence="7 8">BL81</strain>
    </source>
</reference>
<name>A0A6B4JMB5_CLOBO</name>
<accession>A0A6B4JMB5</accession>
<organism evidence="7 8">
    <name type="scientific">Clostridium botulinum</name>
    <dbReference type="NCBI Taxonomy" id="1491"/>
    <lineage>
        <taxon>Bacteria</taxon>
        <taxon>Bacillati</taxon>
        <taxon>Bacillota</taxon>
        <taxon>Clostridia</taxon>
        <taxon>Eubacteriales</taxon>
        <taxon>Clostridiaceae</taxon>
        <taxon>Clostridium</taxon>
    </lineage>
</organism>
<dbReference type="AlphaFoldDB" id="A0A6B4JMB5"/>
<evidence type="ECO:0000259" key="6">
    <source>
        <dbReference type="Pfam" id="PF00350"/>
    </source>
</evidence>
<evidence type="ECO:0000256" key="3">
    <source>
        <dbReference type="ARBA" id="ARBA00022801"/>
    </source>
</evidence>
<evidence type="ECO:0000313" key="8">
    <source>
        <dbReference type="Proteomes" id="UP000486903"/>
    </source>
</evidence>
<dbReference type="InterPro" id="IPR027417">
    <property type="entry name" value="P-loop_NTPase"/>
</dbReference>
<dbReference type="PANTHER" id="PTHR10465:SF0">
    <property type="entry name" value="SARCALUMENIN"/>
    <property type="match status" value="1"/>
</dbReference>
<evidence type="ECO:0000256" key="4">
    <source>
        <dbReference type="ARBA" id="ARBA00023134"/>
    </source>
</evidence>
<gene>
    <name evidence="7" type="ORF">FDG31_04920</name>
</gene>
<dbReference type="Proteomes" id="UP000486903">
    <property type="component" value="Unassembled WGS sequence"/>
</dbReference>
<comment type="caution">
    <text evidence="7">The sequence shown here is derived from an EMBL/GenBank/DDBJ whole genome shotgun (WGS) entry which is preliminary data.</text>
</comment>
<dbReference type="EMBL" id="SXFB01000002">
    <property type="protein sequence ID" value="NFV25514.1"/>
    <property type="molecule type" value="Genomic_DNA"/>
</dbReference>
<dbReference type="InterPro" id="IPR045063">
    <property type="entry name" value="Dynamin_N"/>
</dbReference>
<keyword evidence="2" id="KW-0547">Nucleotide-binding</keyword>
<proteinExistence type="predicted"/>
<evidence type="ECO:0000256" key="2">
    <source>
        <dbReference type="ARBA" id="ARBA00022741"/>
    </source>
</evidence>
<dbReference type="GO" id="GO:0016020">
    <property type="term" value="C:membrane"/>
    <property type="evidence" value="ECO:0007669"/>
    <property type="project" value="UniProtKB-SubCell"/>
</dbReference>
<sequence length="835" mass="96975">MNKDNYILDTIEEIKSILENNEYRKNRYVNDVEWLNQRKKQIKNNIIRIAIMGITSSGKSTLVNSLLGEKLLPVAILPSSSIIITVSKGEKRQATIYFKDKSPEVYDDINLNMEVISTYADENKNSNNKFNVAQIDIKSPDFLLDDNIQLIDSPGLDAYNLEMHEKLTLEILLPTIDICVFLTTVKANSDAINLEKIKIVNDKKKQIILVQNMIDSIEEKIGKYGIIEENKDILLEKHKKRAEALIEKSTSDTGIDVIQISSLNALNGRVENNKTLYNESNLEGFIKSIYRCVKNITPKLNVQRQGSIVERIGNIIDTDKEIIDGSNLEDTSYIKEILNDIDDLNYDFRVSRDKITSKINLIDKVTLNTIEEINESDSKEISSYLDIVENINNKSKKIENQILSIVRECEEKKKEIYEKLNIDIRFSYSLPSMENEDVYVKHKYEEKVKLIKKDGFLNVGKRILSDIFETDWGYEKQEYDEKVVDKDATILMVKKVCSESSRKYMSILYDWSEQYSNSLSLFYSEISKIEEEFKKKKEQNIELYDIDNVIKGLKLIRNKLKNKYNNIEEISLTLDEEIINKDEEKNLNIEEIELTNISYNLYKLSNEIVKKSYSMISSYIEEKVFSISKKEVHQIFWTWDLEATAKFISRMHEIYLNNEELEIIKKHGIYILNNITIVYELSQNKLEINKVLNIDSSKEYNMYLLFNGIQIGSSEKQILENINLKNIVLKNNIMINLVIDSSREFINANNIKEILAATYSFKKKLKNRIANSKIGYVLVNAKNPIYNLALIEGQENNGFLLSQYKDIKTKLFGNILSRGNEEKQTLEEILSYFLK</sequence>
<dbReference type="GO" id="GO:0005525">
    <property type="term" value="F:GTP binding"/>
    <property type="evidence" value="ECO:0007669"/>
    <property type="project" value="UniProtKB-KW"/>
</dbReference>
<comment type="subcellular location">
    <subcellularLocation>
        <location evidence="1">Membrane</location>
    </subcellularLocation>
</comment>
<dbReference type="GO" id="GO:0003924">
    <property type="term" value="F:GTPase activity"/>
    <property type="evidence" value="ECO:0007669"/>
    <property type="project" value="InterPro"/>
</dbReference>
<dbReference type="GO" id="GO:0008053">
    <property type="term" value="P:mitochondrial fusion"/>
    <property type="evidence" value="ECO:0007669"/>
    <property type="project" value="TreeGrafter"/>
</dbReference>
<keyword evidence="5" id="KW-0472">Membrane</keyword>